<evidence type="ECO:0000256" key="2">
    <source>
        <dbReference type="ARBA" id="ARBA00023043"/>
    </source>
</evidence>
<evidence type="ECO:0000256" key="1">
    <source>
        <dbReference type="ARBA" id="ARBA00022737"/>
    </source>
</evidence>
<dbReference type="Pfam" id="PF12796">
    <property type="entry name" value="Ank_2"/>
    <property type="match status" value="2"/>
</dbReference>
<dbReference type="InterPro" id="IPR036770">
    <property type="entry name" value="Ankyrin_rpt-contain_sf"/>
</dbReference>
<dbReference type="SMART" id="SM00248">
    <property type="entry name" value="ANK"/>
    <property type="match status" value="4"/>
</dbReference>
<organism evidence="3">
    <name type="scientific">viral metagenome</name>
    <dbReference type="NCBI Taxonomy" id="1070528"/>
    <lineage>
        <taxon>unclassified sequences</taxon>
        <taxon>metagenomes</taxon>
        <taxon>organismal metagenomes</taxon>
    </lineage>
</organism>
<dbReference type="PRINTS" id="PR01415">
    <property type="entry name" value="ANKYRIN"/>
</dbReference>
<dbReference type="EMBL" id="MN740615">
    <property type="protein sequence ID" value="QHU35910.1"/>
    <property type="molecule type" value="Genomic_DNA"/>
</dbReference>
<dbReference type="PROSITE" id="PS50297">
    <property type="entry name" value="ANK_REP_REGION"/>
    <property type="match status" value="1"/>
</dbReference>
<dbReference type="InterPro" id="IPR002110">
    <property type="entry name" value="Ankyrin_rpt"/>
</dbReference>
<name>A0A6C0LZV2_9ZZZZ</name>
<keyword evidence="1" id="KW-0677">Repeat</keyword>
<dbReference type="PROSITE" id="PS50088">
    <property type="entry name" value="ANK_REPEAT"/>
    <property type="match status" value="1"/>
</dbReference>
<protein>
    <submittedName>
        <fullName evidence="3">Uncharacterized protein</fullName>
    </submittedName>
</protein>
<dbReference type="PANTHER" id="PTHR24197:SF48">
    <property type="entry name" value="ANKYRIN REPEAT DOMAIN-CONTAINING PROTEIN 61"/>
    <property type="match status" value="1"/>
</dbReference>
<reference evidence="3" key="1">
    <citation type="journal article" date="2020" name="Nature">
        <title>Giant virus diversity and host interactions through global metagenomics.</title>
        <authorList>
            <person name="Schulz F."/>
            <person name="Roux S."/>
            <person name="Paez-Espino D."/>
            <person name="Jungbluth S."/>
            <person name="Walsh D.A."/>
            <person name="Denef V.J."/>
            <person name="McMahon K.D."/>
            <person name="Konstantinidis K.T."/>
            <person name="Eloe-Fadrosh E.A."/>
            <person name="Kyrpides N.C."/>
            <person name="Woyke T."/>
        </authorList>
    </citation>
    <scope>NUCLEOTIDE SEQUENCE</scope>
    <source>
        <strain evidence="3">GVMAG-S-1035085-51</strain>
    </source>
</reference>
<accession>A0A6C0LZV2</accession>
<dbReference type="PANTHER" id="PTHR24197">
    <property type="entry name" value="ANKYRIN REPEAT DOMAIN-CONTAINING PROTEIN 61"/>
    <property type="match status" value="1"/>
</dbReference>
<evidence type="ECO:0000313" key="3">
    <source>
        <dbReference type="EMBL" id="QHU35910.1"/>
    </source>
</evidence>
<keyword evidence="2" id="KW-0040">ANK repeat</keyword>
<dbReference type="SUPFAM" id="SSF48403">
    <property type="entry name" value="Ankyrin repeat"/>
    <property type="match status" value="1"/>
</dbReference>
<dbReference type="AlphaFoldDB" id="A0A6C0LZV2"/>
<sequence>MKRNYEQVMDEDDEPPSKKSNKLCLIDAVLRGNYEKVNLILLNCYDVNVTDYCGNTPLHYAAYKGDIDIVSLLCEAKANNNVQNWLGYLPIHNAAISGNLEVFHYLISYNSIFYDAEENDGMTPFAFACIHGHLEIVKYIIEELDVVPNPIYGCKYNKIDIVKYLLDKGGKPCIEGVYHSICSKDVNLFNIIVSKLDTLDTKYGDNNIVQMITKYGIPEMHIAFQQRLQELVKINKLSDILDRFYL</sequence>
<proteinExistence type="predicted"/>
<dbReference type="Gene3D" id="1.25.40.20">
    <property type="entry name" value="Ankyrin repeat-containing domain"/>
    <property type="match status" value="1"/>
</dbReference>